<dbReference type="SMART" id="SM00364">
    <property type="entry name" value="LRR_BAC"/>
    <property type="match status" value="3"/>
</dbReference>
<dbReference type="InterPro" id="IPR001611">
    <property type="entry name" value="Leu-rich_rpt"/>
</dbReference>
<dbReference type="PANTHER" id="PTHR48056">
    <property type="entry name" value="LRR RECEPTOR-LIKE SERINE/THREONINE-PROTEIN KINASE-RELATED"/>
    <property type="match status" value="1"/>
</dbReference>
<accession>A0AAV7K7K6</accession>
<evidence type="ECO:0000259" key="4">
    <source>
        <dbReference type="PROSITE" id="PS50011"/>
    </source>
</evidence>
<keyword evidence="5" id="KW-0808">Transferase</keyword>
<keyword evidence="3" id="KW-0040">ANK repeat</keyword>
<dbReference type="EMBL" id="JAKMXF010000111">
    <property type="protein sequence ID" value="KAI6657261.1"/>
    <property type="molecule type" value="Genomic_DNA"/>
</dbReference>
<name>A0AAV7K7K6_9METZ</name>
<dbReference type="InterPro" id="IPR056602">
    <property type="entry name" value="Beta-prop_LRRK2"/>
</dbReference>
<dbReference type="InterPro" id="IPR050647">
    <property type="entry name" value="Plant_LRR-RLKs"/>
</dbReference>
<dbReference type="InterPro" id="IPR032675">
    <property type="entry name" value="LRR_dom_sf"/>
</dbReference>
<evidence type="ECO:0000313" key="5">
    <source>
        <dbReference type="EMBL" id="KAI6657261.1"/>
    </source>
</evidence>
<dbReference type="GO" id="GO:0004672">
    <property type="term" value="F:protein kinase activity"/>
    <property type="evidence" value="ECO:0007669"/>
    <property type="project" value="InterPro"/>
</dbReference>
<keyword evidence="2" id="KW-0677">Repeat</keyword>
<dbReference type="GO" id="GO:0005524">
    <property type="term" value="F:ATP binding"/>
    <property type="evidence" value="ECO:0007669"/>
    <property type="project" value="InterPro"/>
</dbReference>
<dbReference type="CDD" id="cd00180">
    <property type="entry name" value="PKc"/>
    <property type="match status" value="1"/>
</dbReference>
<evidence type="ECO:0000313" key="6">
    <source>
        <dbReference type="Proteomes" id="UP001165289"/>
    </source>
</evidence>
<dbReference type="SUPFAM" id="SSF48403">
    <property type="entry name" value="Ankyrin repeat"/>
    <property type="match status" value="1"/>
</dbReference>
<dbReference type="InterPro" id="IPR000719">
    <property type="entry name" value="Prot_kinase_dom"/>
</dbReference>
<keyword evidence="5" id="KW-0418">Kinase</keyword>
<dbReference type="Pfam" id="PF00069">
    <property type="entry name" value="Pkinase"/>
    <property type="match status" value="1"/>
</dbReference>
<dbReference type="PROSITE" id="PS50297">
    <property type="entry name" value="ANK_REP_REGION"/>
    <property type="match status" value="1"/>
</dbReference>
<dbReference type="Gene3D" id="1.10.510.10">
    <property type="entry name" value="Transferase(Phosphotransferase) domain 1"/>
    <property type="match status" value="1"/>
</dbReference>
<dbReference type="Proteomes" id="UP001165289">
    <property type="component" value="Unassembled WGS sequence"/>
</dbReference>
<dbReference type="InterPro" id="IPR036770">
    <property type="entry name" value="Ankyrin_rpt-contain_sf"/>
</dbReference>
<feature type="domain" description="Protein kinase" evidence="4">
    <location>
        <begin position="1073"/>
        <end position="1357"/>
    </location>
</feature>
<proteinExistence type="predicted"/>
<dbReference type="SUPFAM" id="SSF56112">
    <property type="entry name" value="Protein kinase-like (PK-like)"/>
    <property type="match status" value="1"/>
</dbReference>
<gene>
    <name evidence="5" type="ORF">LOD99_8</name>
</gene>
<dbReference type="PROSITE" id="PS51450">
    <property type="entry name" value="LRR"/>
    <property type="match status" value="1"/>
</dbReference>
<dbReference type="PROSITE" id="PS50088">
    <property type="entry name" value="ANK_REPEAT"/>
    <property type="match status" value="1"/>
</dbReference>
<dbReference type="InterPro" id="IPR002110">
    <property type="entry name" value="Ankyrin_rpt"/>
</dbReference>
<dbReference type="PROSITE" id="PS50011">
    <property type="entry name" value="PROTEIN_KINASE_DOM"/>
    <property type="match status" value="1"/>
</dbReference>
<feature type="repeat" description="ANK" evidence="3">
    <location>
        <begin position="85"/>
        <end position="117"/>
    </location>
</feature>
<dbReference type="Gene3D" id="1.25.40.20">
    <property type="entry name" value="Ankyrin repeat-containing domain"/>
    <property type="match status" value="1"/>
</dbReference>
<dbReference type="Pfam" id="PF12796">
    <property type="entry name" value="Ank_2"/>
    <property type="match status" value="1"/>
</dbReference>
<evidence type="ECO:0000256" key="3">
    <source>
        <dbReference type="PROSITE-ProRule" id="PRU00023"/>
    </source>
</evidence>
<protein>
    <submittedName>
        <fullName evidence="5">Leucine-rich repeat serine/threonine-protein kinase 1-like</fullName>
    </submittedName>
</protein>
<dbReference type="InterPro" id="IPR011009">
    <property type="entry name" value="Kinase-like_dom_sf"/>
</dbReference>
<dbReference type="Gene3D" id="3.80.10.10">
    <property type="entry name" value="Ribonuclease Inhibitor"/>
    <property type="match status" value="1"/>
</dbReference>
<organism evidence="5 6">
    <name type="scientific">Oopsacas minuta</name>
    <dbReference type="NCBI Taxonomy" id="111878"/>
    <lineage>
        <taxon>Eukaryota</taxon>
        <taxon>Metazoa</taxon>
        <taxon>Porifera</taxon>
        <taxon>Hexactinellida</taxon>
        <taxon>Hexasterophora</taxon>
        <taxon>Lyssacinosida</taxon>
        <taxon>Leucopsacidae</taxon>
        <taxon>Oopsacas</taxon>
    </lineage>
</organism>
<dbReference type="InterPro" id="IPR036322">
    <property type="entry name" value="WD40_repeat_dom_sf"/>
</dbReference>
<dbReference type="SMART" id="SM00369">
    <property type="entry name" value="LRR_TYP"/>
    <property type="match status" value="2"/>
</dbReference>
<dbReference type="InterPro" id="IPR003591">
    <property type="entry name" value="Leu-rich_rpt_typical-subtyp"/>
</dbReference>
<keyword evidence="1" id="KW-0433">Leucine-rich repeat</keyword>
<dbReference type="Pfam" id="PF23748">
    <property type="entry name" value="Beta-prop_LRRK2"/>
    <property type="match status" value="1"/>
</dbReference>
<sequence length="1748" mass="201229">MYPNERRKTLSISEEDVLRLCREGELIKLRRLLEDEDHYQQKIHLTFGKYKIPLIYEAVEHSQTLIVQYLLCKEVDVNCKVAHRNFNTPLLAAINKGNEEIIKMLLERNACTSIPNESDETPMYRAQKLKKRNIEFLLRSHDIVTKAREMCEENSFKDESQTNLSNFKSELDNLGINFHYDCANTCLLYFAKRDMHTLSAKCIIAGADNFEQAILFAEKTNSTKTLSQLLLCQAAKYGDYNKVSELLGDPPSPSNLWYLPTVQRHLSTYFHSDMYLRKPALIISLREGHFFTAGTLLKHCRHLKEDGSFCLDWGDLSLKNVHEIWMHNVSPWVEYFILSKNKLTSLPNTFLSLLNIRVLDLSHNNLTGTLVIIDLMRLQTIEKLRLSDNKLRELPNSIIWPPSLTYLDISRNKLSTLPSCMSSAKIECLVCQGNSFPQLPNSLYNMTSLKIIDLKDNLINGFSDIETIMAKFQSESVKFINPDGEIFRAQHNETITENTVIVGRPIRQSNTILNSLKKLNVIKRSTFKSPDIRKICLTLIGEKNLHLSIAHKLQAYSTDKQNYTTHVHDSLMHFSWIYTPNFLRNKKIAFNTMVLKNCSKYSRFVSCFLPETHLIGVIHDAGASIKDTEANLIRPLTQLVGHLKKFALILFVHDLKADDPDADLIFREKRDTLMILLEKYHLTEHINDYPIYRNIDFENLPSSDVTEVQRALYDIAGGVLLQDPKFHTTHLHSEVEHLLSGFRDYANDCPQQMDRRAMEAQLKKNLGGDFVLQENMLEHLKEIGAVLFFDVPLNDLSLCVFVNPGWIIVLIMHICDVMTHHHAPVISEDTLKEKLAPKCQNAFTASLTFLKQILQILINFDLIVPIQQSLYLIPLNLPLTCQAAPLSLSEYIYQMQFKRESIESSFWNKLVAQVMKKLDLAQGFVNENRTLTSEYLLFERMGAQFCLSKIKERTEFDGFSIATNGSGDSFDVLATTCSLIHTFIYQNFFFTRHKNEICKSLQVCIPCSTCIKLSIHSPKHFVFDSVLLCLHEEEEMHCSQHDVELNLDNLRPDVYFHDIPRHLRTLDFHPKSILRRSNTRGGSADHTYEYQGQMVTIRIYHFNSSTPLLPFYTMSNEVRLLYSLQHDNVVRLLGFNADALYVITEQLPQLSLAAFLESPSHQLDRLTVFSFARQIISAVEYLHSRGVVYRSLQPANILITSFDYMDTKNLILSDFREAAFITPLGVRGHINRAEYQAPEMLRYEGTQWYNELIDVFAFGHVLKDMITAVVPNTTELPARGTHWKPYSSFSESLMSISTNLSIHSSAEQTAVSESVYFPGYKLYTDMMIRCWSHVLRDRPPASLLHYQLSRLEFHLFQTAAQPPDPILIHFFVQVALPDNSAQVWAIGDDAHLNSLEYELSVIYIYDQDMVKLLFTIDVLNQIVAVNFCTLLRVVWTAEKQTRFRNNFITPLSCSVINAYSPVSFNKMYQFSVEDEVVAINSSHQSLFLGLNNCTILMYSMTSQSSMFPFSNPTRRISLNALGNCSKVRVIDILEDRTVWIACGATLSIFKEQEDNLIPCKEIILTHQNTDNPEDNICDFYVSHLLSDQVNRVMWVADSKGYLMVYDLHTMEKWHEFDELYQINNALDSHSAPKQLEIQSMCLSRDLVWLGITSGHILLVNRYKITSWIRAHKSKVKCLFHLSTPSSRGDQLRGKDCVISTGTGCHIDPKVYQEMNYFLKWEALGKDRLELLEHKCKRTSFMDELHSFF</sequence>
<dbReference type="SMART" id="SM00248">
    <property type="entry name" value="ANK"/>
    <property type="match status" value="3"/>
</dbReference>
<evidence type="ECO:0000256" key="2">
    <source>
        <dbReference type="ARBA" id="ARBA00022737"/>
    </source>
</evidence>
<reference evidence="5 6" key="1">
    <citation type="journal article" date="2023" name="BMC Biol.">
        <title>The compact genome of the sponge Oopsacas minuta (Hexactinellida) is lacking key metazoan core genes.</title>
        <authorList>
            <person name="Santini S."/>
            <person name="Schenkelaars Q."/>
            <person name="Jourda C."/>
            <person name="Duchesne M."/>
            <person name="Belahbib H."/>
            <person name="Rocher C."/>
            <person name="Selva M."/>
            <person name="Riesgo A."/>
            <person name="Vervoort M."/>
            <person name="Leys S.P."/>
            <person name="Kodjabachian L."/>
            <person name="Le Bivic A."/>
            <person name="Borchiellini C."/>
            <person name="Claverie J.M."/>
            <person name="Renard E."/>
        </authorList>
    </citation>
    <scope>NUCLEOTIDE SEQUENCE [LARGE SCALE GENOMIC DNA]</scope>
    <source>
        <strain evidence="5">SPO-2</strain>
    </source>
</reference>
<keyword evidence="6" id="KW-1185">Reference proteome</keyword>
<dbReference type="SUPFAM" id="SSF50978">
    <property type="entry name" value="WD40 repeat-like"/>
    <property type="match status" value="1"/>
</dbReference>
<dbReference type="Pfam" id="PF00560">
    <property type="entry name" value="LRR_1"/>
    <property type="match status" value="2"/>
</dbReference>
<evidence type="ECO:0000256" key="1">
    <source>
        <dbReference type="ARBA" id="ARBA00022614"/>
    </source>
</evidence>
<dbReference type="SUPFAM" id="SSF52075">
    <property type="entry name" value="Outer arm dynein light chain 1"/>
    <property type="match status" value="1"/>
</dbReference>
<comment type="caution">
    <text evidence="5">The sequence shown here is derived from an EMBL/GenBank/DDBJ whole genome shotgun (WGS) entry which is preliminary data.</text>
</comment>